<reference evidence="1" key="2">
    <citation type="journal article" date="2015" name="Fish Shellfish Immunol.">
        <title>Early steps in the European eel (Anguilla anguilla)-Vibrio vulnificus interaction in the gills: Role of the RtxA13 toxin.</title>
        <authorList>
            <person name="Callol A."/>
            <person name="Pajuelo D."/>
            <person name="Ebbesson L."/>
            <person name="Teles M."/>
            <person name="MacKenzie S."/>
            <person name="Amaro C."/>
        </authorList>
    </citation>
    <scope>NUCLEOTIDE SEQUENCE</scope>
</reference>
<reference evidence="1" key="1">
    <citation type="submission" date="2014-11" db="EMBL/GenBank/DDBJ databases">
        <authorList>
            <person name="Amaro Gonzalez C."/>
        </authorList>
    </citation>
    <scope>NUCLEOTIDE SEQUENCE</scope>
</reference>
<proteinExistence type="predicted"/>
<organism evidence="1">
    <name type="scientific">Anguilla anguilla</name>
    <name type="common">European freshwater eel</name>
    <name type="synonym">Muraena anguilla</name>
    <dbReference type="NCBI Taxonomy" id="7936"/>
    <lineage>
        <taxon>Eukaryota</taxon>
        <taxon>Metazoa</taxon>
        <taxon>Chordata</taxon>
        <taxon>Craniata</taxon>
        <taxon>Vertebrata</taxon>
        <taxon>Euteleostomi</taxon>
        <taxon>Actinopterygii</taxon>
        <taxon>Neopterygii</taxon>
        <taxon>Teleostei</taxon>
        <taxon>Anguilliformes</taxon>
        <taxon>Anguillidae</taxon>
        <taxon>Anguilla</taxon>
    </lineage>
</organism>
<dbReference type="EMBL" id="GBXM01007990">
    <property type="protein sequence ID" value="JAI00588.1"/>
    <property type="molecule type" value="Transcribed_RNA"/>
</dbReference>
<accession>A0A0E9XCW4</accession>
<protein>
    <submittedName>
        <fullName evidence="1">Uncharacterized protein</fullName>
    </submittedName>
</protein>
<evidence type="ECO:0000313" key="1">
    <source>
        <dbReference type="EMBL" id="JAI00588.1"/>
    </source>
</evidence>
<dbReference type="AlphaFoldDB" id="A0A0E9XCW4"/>
<name>A0A0E9XCW4_ANGAN</name>
<sequence>MYDETCCQKLNNYIVVLAHIHIKASTLAVAGKMPEP</sequence>